<gene>
    <name evidence="1" type="ORF">PGH07_07925</name>
</gene>
<dbReference type="Proteomes" id="UP001169069">
    <property type="component" value="Unassembled WGS sequence"/>
</dbReference>
<dbReference type="EMBL" id="JAQIBD010000002">
    <property type="protein sequence ID" value="MDM5272105.1"/>
    <property type="molecule type" value="Genomic_DNA"/>
</dbReference>
<comment type="caution">
    <text evidence="1">The sequence shown here is derived from an EMBL/GenBank/DDBJ whole genome shotgun (WGS) entry which is preliminary data.</text>
</comment>
<evidence type="ECO:0000313" key="2">
    <source>
        <dbReference type="Proteomes" id="UP001169069"/>
    </source>
</evidence>
<organism evidence="1 2">
    <name type="scientific">Sulfurovum zhangzhouensis</name>
    <dbReference type="NCBI Taxonomy" id="3019067"/>
    <lineage>
        <taxon>Bacteria</taxon>
        <taxon>Pseudomonadati</taxon>
        <taxon>Campylobacterota</taxon>
        <taxon>Epsilonproteobacteria</taxon>
        <taxon>Campylobacterales</taxon>
        <taxon>Sulfurovaceae</taxon>
        <taxon>Sulfurovum</taxon>
    </lineage>
</organism>
<proteinExistence type="predicted"/>
<sequence>MKYIKTYPIPIEKKAANDIKNDDKEDREIIQKLQEIIHELAALKDATYSIATI</sequence>
<protein>
    <submittedName>
        <fullName evidence="1">Uncharacterized protein</fullName>
    </submittedName>
</protein>
<accession>A0ABT7QZ39</accession>
<keyword evidence="2" id="KW-1185">Reference proteome</keyword>
<name>A0ABT7QZ39_9BACT</name>
<dbReference type="RefSeq" id="WP_289413852.1">
    <property type="nucleotide sequence ID" value="NZ_JAQIBD010000002.1"/>
</dbReference>
<evidence type="ECO:0000313" key="1">
    <source>
        <dbReference type="EMBL" id="MDM5272105.1"/>
    </source>
</evidence>
<reference evidence="1" key="1">
    <citation type="submission" date="2023-01" db="EMBL/GenBank/DDBJ databases">
        <title>Sulfurovum sp. zt1-1 genome assembly.</title>
        <authorList>
            <person name="Wang J."/>
        </authorList>
    </citation>
    <scope>NUCLEOTIDE SEQUENCE</scope>
    <source>
        <strain evidence="1">Zt1-1</strain>
    </source>
</reference>